<evidence type="ECO:0000256" key="11">
    <source>
        <dbReference type="ARBA" id="ARBA00047513"/>
    </source>
</evidence>
<evidence type="ECO:0000256" key="4">
    <source>
        <dbReference type="ARBA" id="ARBA00008273"/>
    </source>
</evidence>
<dbReference type="GO" id="GO:0070626">
    <property type="term" value="F:(S)-2-(5-amino-1-(5-phospho-D-ribosyl)imidazole-4-carboxamido) succinate lyase (fumarate-forming) activity"/>
    <property type="evidence" value="ECO:0007669"/>
    <property type="project" value="TreeGrafter"/>
</dbReference>
<dbReference type="PANTHER" id="PTHR43172">
    <property type="entry name" value="ADENYLOSUCCINATE LYASE"/>
    <property type="match status" value="1"/>
</dbReference>
<dbReference type="EC" id="4.3.2.2" evidence="6"/>
<evidence type="ECO:0000256" key="6">
    <source>
        <dbReference type="ARBA" id="ARBA00012339"/>
    </source>
</evidence>
<comment type="pathway">
    <text evidence="3">Purine metabolism; AMP biosynthesis via de novo pathway; AMP from IMP: step 2/2.</text>
</comment>
<dbReference type="CDD" id="cd03302">
    <property type="entry name" value="Adenylsuccinate_lyase_2"/>
    <property type="match status" value="1"/>
</dbReference>
<dbReference type="Pfam" id="PF10397">
    <property type="entry name" value="ADSL_C"/>
    <property type="match status" value="1"/>
</dbReference>
<dbReference type="UniPathway" id="UPA00075">
    <property type="reaction ID" value="UER00336"/>
</dbReference>
<dbReference type="InterPro" id="IPR008948">
    <property type="entry name" value="L-Aspartase-like"/>
</dbReference>
<dbReference type="Proteomes" id="UP000494163">
    <property type="component" value="Chromosome 2R"/>
</dbReference>
<dbReference type="OMA" id="NTPNIGW"/>
<evidence type="ECO:0000256" key="5">
    <source>
        <dbReference type="ARBA" id="ARBA00011668"/>
    </source>
</evidence>
<gene>
    <name evidence="13" type="ORF">Dbus_chr2Rg85</name>
</gene>
<keyword evidence="14" id="KW-1185">Reference proteome</keyword>
<reference evidence="13 14" key="1">
    <citation type="submission" date="2015-08" db="EMBL/GenBank/DDBJ databases">
        <title>Ancestral chromatin configuration constrains chromatin evolution on differentiating sex chromosomes in Drosophila.</title>
        <authorList>
            <person name="Zhou Q."/>
            <person name="Bachtrog D."/>
        </authorList>
    </citation>
    <scope>NUCLEOTIDE SEQUENCE [LARGE SCALE GENOMIC DNA]</scope>
    <source>
        <tissue evidence="13">Whole larvae</tissue>
    </source>
</reference>
<evidence type="ECO:0000259" key="12">
    <source>
        <dbReference type="SMART" id="SM00998"/>
    </source>
</evidence>
<dbReference type="GO" id="GO:0006189">
    <property type="term" value="P:'de novo' IMP biosynthetic process"/>
    <property type="evidence" value="ECO:0007669"/>
    <property type="project" value="UniProtKB-UniPathway"/>
</dbReference>
<dbReference type="EMBL" id="CP012524">
    <property type="protein sequence ID" value="ALC40506.1"/>
    <property type="molecule type" value="Genomic_DNA"/>
</dbReference>
<dbReference type="Gene3D" id="1.10.40.30">
    <property type="entry name" value="Fumarase/aspartase (C-terminal domain)"/>
    <property type="match status" value="1"/>
</dbReference>
<dbReference type="Pfam" id="PF00206">
    <property type="entry name" value="Lyase_1"/>
    <property type="match status" value="1"/>
</dbReference>
<comment type="subunit">
    <text evidence="5">Homotetramer. Residues from neighboring subunits contribute catalytic and substrate-binding residues to each active site.</text>
</comment>
<dbReference type="FunFam" id="1.10.40.30:FF:000005">
    <property type="entry name" value="Adenylosuccinate lyase"/>
    <property type="match status" value="1"/>
</dbReference>
<dbReference type="PRINTS" id="PR00145">
    <property type="entry name" value="ARGSUCLYASE"/>
</dbReference>
<dbReference type="UniPathway" id="UPA00074">
    <property type="reaction ID" value="UER00132"/>
</dbReference>
<evidence type="ECO:0000256" key="7">
    <source>
        <dbReference type="ARBA" id="ARBA00017058"/>
    </source>
</evidence>
<evidence type="ECO:0000256" key="3">
    <source>
        <dbReference type="ARBA" id="ARBA00004734"/>
    </source>
</evidence>
<dbReference type="GO" id="GO:0005829">
    <property type="term" value="C:cytosol"/>
    <property type="evidence" value="ECO:0007669"/>
    <property type="project" value="TreeGrafter"/>
</dbReference>
<accession>A0A0M5J4D6</accession>
<dbReference type="SMR" id="A0A0M5J4D6"/>
<protein>
    <recommendedName>
        <fullName evidence="7">Adenylosuccinate lyase</fullName>
        <ecNumber evidence="6">4.3.2.2</ecNumber>
    </recommendedName>
    <alternativeName>
        <fullName evidence="10">Adenylosuccinase</fullName>
    </alternativeName>
</protein>
<name>A0A0M5J4D6_DROBS</name>
<dbReference type="InterPro" id="IPR022761">
    <property type="entry name" value="Fumarate_lyase_N"/>
</dbReference>
<comment type="catalytic activity">
    <reaction evidence="11">
        <text>N(6)-(1,2-dicarboxyethyl)-AMP = fumarate + AMP</text>
        <dbReference type="Rhea" id="RHEA:16853"/>
        <dbReference type="ChEBI" id="CHEBI:29806"/>
        <dbReference type="ChEBI" id="CHEBI:57567"/>
        <dbReference type="ChEBI" id="CHEBI:456215"/>
        <dbReference type="EC" id="4.3.2.2"/>
    </reaction>
</comment>
<evidence type="ECO:0000256" key="1">
    <source>
        <dbReference type="ARBA" id="ARBA00000598"/>
    </source>
</evidence>
<dbReference type="Gene3D" id="1.10.275.60">
    <property type="match status" value="1"/>
</dbReference>
<dbReference type="Gene3D" id="1.20.200.10">
    <property type="entry name" value="Fumarase/aspartase (Central domain)"/>
    <property type="match status" value="1"/>
</dbReference>
<proteinExistence type="inferred from homology"/>
<dbReference type="PRINTS" id="PR00149">
    <property type="entry name" value="FUMRATELYASE"/>
</dbReference>
<dbReference type="SUPFAM" id="SSF48557">
    <property type="entry name" value="L-aspartase-like"/>
    <property type="match status" value="1"/>
</dbReference>
<dbReference type="GO" id="GO:0044208">
    <property type="term" value="P:'de novo' AMP biosynthetic process"/>
    <property type="evidence" value="ECO:0007669"/>
    <property type="project" value="UniProtKB-UniPathway"/>
</dbReference>
<keyword evidence="8" id="KW-0658">Purine biosynthesis</keyword>
<dbReference type="InterPro" id="IPR019468">
    <property type="entry name" value="AdenyloSucc_lyase_C"/>
</dbReference>
<evidence type="ECO:0000256" key="9">
    <source>
        <dbReference type="ARBA" id="ARBA00023239"/>
    </source>
</evidence>
<evidence type="ECO:0000313" key="13">
    <source>
        <dbReference type="EMBL" id="ALC40506.1"/>
    </source>
</evidence>
<evidence type="ECO:0000313" key="14">
    <source>
        <dbReference type="Proteomes" id="UP000494163"/>
    </source>
</evidence>
<dbReference type="NCBIfam" id="TIGR00928">
    <property type="entry name" value="purB"/>
    <property type="match status" value="1"/>
</dbReference>
<comment type="pathway">
    <text evidence="2">Purine metabolism; IMP biosynthesis via de novo pathway; 5-amino-1-(5-phospho-D-ribosyl)imidazole-4-carboxamide from 5-amino-1-(5-phospho-D-ribosyl)imidazole-4-carboxylate: step 2/2.</text>
</comment>
<feature type="domain" description="Adenylosuccinate lyase C-terminal" evidence="12">
    <location>
        <begin position="313"/>
        <end position="397"/>
    </location>
</feature>
<evidence type="ECO:0000256" key="10">
    <source>
        <dbReference type="ARBA" id="ARBA00030717"/>
    </source>
</evidence>
<evidence type="ECO:0000256" key="2">
    <source>
        <dbReference type="ARBA" id="ARBA00004706"/>
    </source>
</evidence>
<comment type="similarity">
    <text evidence="4">Belongs to the lyase 1 family. Adenylosuccinate lyase subfamily.</text>
</comment>
<dbReference type="InterPro" id="IPR004769">
    <property type="entry name" value="Pur_lyase"/>
</dbReference>
<dbReference type="GO" id="GO:0004018">
    <property type="term" value="F:N6-(1,2-dicarboxyethyl)AMP AMP-lyase (fumarate-forming) activity"/>
    <property type="evidence" value="ECO:0007669"/>
    <property type="project" value="InterPro"/>
</dbReference>
<evidence type="ECO:0000256" key="8">
    <source>
        <dbReference type="ARBA" id="ARBA00022755"/>
    </source>
</evidence>
<sequence length="418" mass="46580">MESHINDIDFVAAAAEERVTRHDVMANLHLFAKQCPEAAPIIHLGATSSYVGDNTYLIVLRDALRLLLPRVASVVEQLKQFAQTYKALPTLGFTHLQPAQLTTVGKRACLWMQDLLMDERALSRCLEDLRCRGVKGTTGTQASFLQLFNGDGKKVKQLDALVTELAGFTKSYAVTSQSYSRKVDVEVIGALASLGTTIHKMCSDLRILTFHKEMEEPYETTQIASSAMPYKRNPQRSERCCGLARHLITLFSNAANTQATQWLERTLDDSPSRRLTLSEAFLAADGSLITLLSITQGLIVYPKVIECHIAQELPFMSTENIIIAMVKAGGDRQVCHEKIRMLSQEAGAQVKQHGKQNDLIERVRNDPYFAPILNQLGDILDARTFTGRASEQVVEFIAEEVQPVLARYSAHLQSEKYN</sequence>
<dbReference type="STRING" id="30019.A0A0M5J4D6"/>
<dbReference type="InterPro" id="IPR000362">
    <property type="entry name" value="Fumarate_lyase_fam"/>
</dbReference>
<comment type="catalytic activity">
    <reaction evidence="1">
        <text>(2S)-2-[5-amino-1-(5-phospho-beta-D-ribosyl)imidazole-4-carboxamido]succinate = 5-amino-1-(5-phospho-beta-D-ribosyl)imidazole-4-carboxamide + fumarate</text>
        <dbReference type="Rhea" id="RHEA:23920"/>
        <dbReference type="ChEBI" id="CHEBI:29806"/>
        <dbReference type="ChEBI" id="CHEBI:58443"/>
        <dbReference type="ChEBI" id="CHEBI:58475"/>
        <dbReference type="EC" id="4.3.2.2"/>
    </reaction>
</comment>
<dbReference type="AlphaFoldDB" id="A0A0M5J4D6"/>
<dbReference type="PANTHER" id="PTHR43172:SF1">
    <property type="entry name" value="ADENYLOSUCCINATE LYASE"/>
    <property type="match status" value="1"/>
</dbReference>
<dbReference type="SMART" id="SM00998">
    <property type="entry name" value="ADSL_C"/>
    <property type="match status" value="1"/>
</dbReference>
<keyword evidence="9" id="KW-0456">Lyase</keyword>
<organism evidence="13 14">
    <name type="scientific">Drosophila busckii</name>
    <name type="common">Fruit fly</name>
    <dbReference type="NCBI Taxonomy" id="30019"/>
    <lineage>
        <taxon>Eukaryota</taxon>
        <taxon>Metazoa</taxon>
        <taxon>Ecdysozoa</taxon>
        <taxon>Arthropoda</taxon>
        <taxon>Hexapoda</taxon>
        <taxon>Insecta</taxon>
        <taxon>Pterygota</taxon>
        <taxon>Neoptera</taxon>
        <taxon>Endopterygota</taxon>
        <taxon>Diptera</taxon>
        <taxon>Brachycera</taxon>
        <taxon>Muscomorpha</taxon>
        <taxon>Ephydroidea</taxon>
        <taxon>Drosophilidae</taxon>
        <taxon>Drosophila</taxon>
    </lineage>
</organism>